<sequence length="125" mass="14180">MDTERALMHIKKAYILAIASGIIGILLTILSVLGIWNLGLDLYELLEVIIIFGLAFGISKKSRVCAIILFFYYIINKIIILFSNGSLVGLAIMIFFTIEYFQGIRGTIHYHKNLKLERINNENLS</sequence>
<keyword evidence="1" id="KW-0812">Transmembrane</keyword>
<keyword evidence="1" id="KW-1133">Transmembrane helix</keyword>
<accession>A0AAE5H1D5</accession>
<dbReference type="EMBL" id="JABTDW010000001">
    <property type="protein sequence ID" value="NSB12859.1"/>
    <property type="molecule type" value="Genomic_DNA"/>
</dbReference>
<proteinExistence type="predicted"/>
<evidence type="ECO:0000313" key="2">
    <source>
        <dbReference type="EMBL" id="NSB12859.1"/>
    </source>
</evidence>
<name>A0AAE5H1D5_CLOBE</name>
<feature type="transmembrane region" description="Helical" evidence="1">
    <location>
        <begin position="12"/>
        <end position="36"/>
    </location>
</feature>
<keyword evidence="1" id="KW-0472">Membrane</keyword>
<feature type="transmembrane region" description="Helical" evidence="1">
    <location>
        <begin position="70"/>
        <end position="96"/>
    </location>
</feature>
<comment type="caution">
    <text evidence="2">The sequence shown here is derived from an EMBL/GenBank/DDBJ whole genome shotgun (WGS) entry which is preliminary data.</text>
</comment>
<dbReference type="RefSeq" id="WP_077856006.1">
    <property type="nucleotide sequence ID" value="NZ_JABTDW010000001.1"/>
</dbReference>
<evidence type="ECO:0000256" key="1">
    <source>
        <dbReference type="SAM" id="Phobius"/>
    </source>
</evidence>
<organism evidence="2 3">
    <name type="scientific">Clostridium beijerinckii</name>
    <name type="common">Clostridium MP</name>
    <dbReference type="NCBI Taxonomy" id="1520"/>
    <lineage>
        <taxon>Bacteria</taxon>
        <taxon>Bacillati</taxon>
        <taxon>Bacillota</taxon>
        <taxon>Clostridia</taxon>
        <taxon>Eubacteriales</taxon>
        <taxon>Clostridiaceae</taxon>
        <taxon>Clostridium</taxon>
    </lineage>
</organism>
<dbReference type="AlphaFoldDB" id="A0AAE5H1D5"/>
<evidence type="ECO:0000313" key="3">
    <source>
        <dbReference type="Proteomes" id="UP000822184"/>
    </source>
</evidence>
<dbReference type="Proteomes" id="UP000822184">
    <property type="component" value="Unassembled WGS sequence"/>
</dbReference>
<reference evidence="2" key="1">
    <citation type="submission" date="2020-06" db="EMBL/GenBank/DDBJ databases">
        <title>Genomic insights into acetone-butanol-ethanol (ABE) fermentation by sequencing solventogenic clostridia strains.</title>
        <authorList>
            <person name="Brown S."/>
        </authorList>
    </citation>
    <scope>NUCLEOTIDE SEQUENCE</scope>
    <source>
        <strain evidence="2">DJ123</strain>
    </source>
</reference>
<protein>
    <submittedName>
        <fullName evidence="2">Uncharacterized protein</fullName>
    </submittedName>
</protein>
<gene>
    <name evidence="2" type="ORF">BCD95_001118</name>
</gene>